<organism evidence="1 2">
    <name type="scientific">Stigmatella aurantiaca (strain DW4/3-1)</name>
    <dbReference type="NCBI Taxonomy" id="378806"/>
    <lineage>
        <taxon>Bacteria</taxon>
        <taxon>Pseudomonadati</taxon>
        <taxon>Myxococcota</taxon>
        <taxon>Myxococcia</taxon>
        <taxon>Myxococcales</taxon>
        <taxon>Cystobacterineae</taxon>
        <taxon>Archangiaceae</taxon>
        <taxon>Stigmatella</taxon>
    </lineage>
</organism>
<dbReference type="HOGENOM" id="CLU_2410173_0_0_7"/>
<dbReference type="EMBL" id="CP002271">
    <property type="protein sequence ID" value="ADO70660.1"/>
    <property type="molecule type" value="Genomic_DNA"/>
</dbReference>
<dbReference type="AlphaFoldDB" id="E3FP42"/>
<dbReference type="Proteomes" id="UP000001351">
    <property type="component" value="Chromosome"/>
</dbReference>
<reference evidence="1 2" key="1">
    <citation type="journal article" date="2011" name="Mol. Biol. Evol.">
        <title>Comparative genomic analysis of fruiting body formation in Myxococcales.</title>
        <authorList>
            <person name="Huntley S."/>
            <person name="Hamann N."/>
            <person name="Wegener-Feldbrugge S."/>
            <person name="Treuner-Lange A."/>
            <person name="Kube M."/>
            <person name="Reinhardt R."/>
            <person name="Klages S."/>
            <person name="Muller R."/>
            <person name="Ronning C.M."/>
            <person name="Nierman W.C."/>
            <person name="Sogaard-Andersen L."/>
        </authorList>
    </citation>
    <scope>NUCLEOTIDE SEQUENCE [LARGE SCALE GENOMIC DNA]</scope>
    <source>
        <strain evidence="1 2">DW4/3-1</strain>
    </source>
</reference>
<protein>
    <submittedName>
        <fullName evidence="1">Uncharacterized protein</fullName>
    </submittedName>
</protein>
<gene>
    <name evidence="1" type="ordered locus">STAUR_2868</name>
</gene>
<dbReference type="Pfam" id="PF19806">
    <property type="entry name" value="DUF6289"/>
    <property type="match status" value="1"/>
</dbReference>
<proteinExistence type="predicted"/>
<dbReference type="KEGG" id="sur:STAUR_2868"/>
<keyword evidence="2" id="KW-1185">Reference proteome</keyword>
<evidence type="ECO:0000313" key="2">
    <source>
        <dbReference type="Proteomes" id="UP000001351"/>
    </source>
</evidence>
<accession>E3FP42</accession>
<evidence type="ECO:0000313" key="1">
    <source>
        <dbReference type="EMBL" id="ADO70660.1"/>
    </source>
</evidence>
<dbReference type="InterPro" id="IPR046256">
    <property type="entry name" value="DUF6289"/>
</dbReference>
<sequence>MPKQQLPRAPHSSGGTMRRLLVLGLTAIGVQLGCGGDAAETDMEMRPNSTSQELLLLICQTDHLVVFYSDSTRTTVVGDERCYCDSTPTRTGRRTPYSETIFLEECPGLAPTRQ</sequence>
<name>E3FP42_STIAD</name>